<evidence type="ECO:0000256" key="4">
    <source>
        <dbReference type="ARBA" id="ARBA00022785"/>
    </source>
</evidence>
<accession>A0A450RU04</accession>
<dbReference type="AlphaFoldDB" id="A0A450RU04"/>
<dbReference type="PANTHER" id="PTHR46499:SF1">
    <property type="entry name" value="QUEUINE TRNA-RIBOSYLTRANSFERASE"/>
    <property type="match status" value="1"/>
</dbReference>
<dbReference type="Pfam" id="PF01702">
    <property type="entry name" value="TGT"/>
    <property type="match status" value="1"/>
</dbReference>
<dbReference type="Gene3D" id="3.20.20.105">
    <property type="entry name" value="Queuine tRNA-ribosyltransferase-like"/>
    <property type="match status" value="1"/>
</dbReference>
<dbReference type="InterPro" id="IPR050076">
    <property type="entry name" value="ArchSynthase1/Queuine_TRR"/>
</dbReference>
<name>A0A450RU04_9GAMM</name>
<keyword evidence="2" id="KW-0808">Transferase</keyword>
<evidence type="ECO:0000256" key="3">
    <source>
        <dbReference type="ARBA" id="ARBA00022694"/>
    </source>
</evidence>
<dbReference type="InterPro" id="IPR036511">
    <property type="entry name" value="TGT-like_sf"/>
</dbReference>
<dbReference type="GO" id="GO:0005829">
    <property type="term" value="C:cytosol"/>
    <property type="evidence" value="ECO:0007669"/>
    <property type="project" value="TreeGrafter"/>
</dbReference>
<dbReference type="NCBIfam" id="TIGR00430">
    <property type="entry name" value="Q_tRNA_tgt"/>
    <property type="match status" value="1"/>
</dbReference>
<evidence type="ECO:0000256" key="2">
    <source>
        <dbReference type="ARBA" id="ARBA00022679"/>
    </source>
</evidence>
<protein>
    <submittedName>
        <fullName evidence="6">tRNA-guanine transglycosylase</fullName>
    </submittedName>
</protein>
<dbReference type="EMBL" id="CAADEX010000002">
    <property type="protein sequence ID" value="VFJ42582.1"/>
    <property type="molecule type" value="Genomic_DNA"/>
</dbReference>
<evidence type="ECO:0000313" key="6">
    <source>
        <dbReference type="EMBL" id="VFJ42582.1"/>
    </source>
</evidence>
<sequence length="399" mass="43979">MLFTISAAEGHARAGTLLTEHGPVATPTYMPVGTFGPVRLLDVEELREAGAPLVLANAFHVHSTVGADRVEKLGGLARFTGWRGPTLTDSGGYQVSYMWHSGNHSMEAGGRGQKTCSPIEKITDQGARVRNLTTGERYLLSPEYAMEIQARIGADIVMAFDQPTFDTDSLEDARRSLRRTHDWLARSHAHWRQLKQTGIAKEWQTLFPIIQGGRFRELRRESAAICIDLDPPGIAIAGESIGIDPDVSARTLEMVRDLIPVDKPLYAMGLGGGPEGFFKAVSRGVDLFDNTSPTRLGRCGYALLSPEAGGTPENHFRLALKKGRYQDDESPLDPGCACKTCRNYSRAYLRYLLKLKDPVGMRLVSFHNIYYMCHLGRLIREAIASRTLARLQAAWIGPA</sequence>
<reference evidence="6" key="1">
    <citation type="submission" date="2019-02" db="EMBL/GenBank/DDBJ databases">
        <authorList>
            <person name="Gruber-Vodicka R. H."/>
            <person name="Seah K. B. B."/>
        </authorList>
    </citation>
    <scope>NUCLEOTIDE SEQUENCE</scope>
    <source>
        <strain evidence="6">BECK_DK47</strain>
    </source>
</reference>
<proteinExistence type="predicted"/>
<dbReference type="InterPro" id="IPR004803">
    <property type="entry name" value="TGT"/>
</dbReference>
<evidence type="ECO:0000256" key="1">
    <source>
        <dbReference type="ARBA" id="ARBA00022676"/>
    </source>
</evidence>
<feature type="domain" description="tRNA-guanine(15) transglycosylase-like" evidence="5">
    <location>
        <begin position="12"/>
        <end position="395"/>
    </location>
</feature>
<dbReference type="GO" id="GO:0008479">
    <property type="term" value="F:tRNA-guanosine(34) queuine transglycosylase activity"/>
    <property type="evidence" value="ECO:0007669"/>
    <property type="project" value="InterPro"/>
</dbReference>
<dbReference type="GO" id="GO:0008616">
    <property type="term" value="P:tRNA queuosine(34) biosynthetic process"/>
    <property type="evidence" value="ECO:0007669"/>
    <property type="project" value="UniProtKB-KW"/>
</dbReference>
<keyword evidence="3" id="KW-0819">tRNA processing</keyword>
<keyword evidence="4" id="KW-0671">Queuosine biosynthesis</keyword>
<gene>
    <name evidence="6" type="ORF">BECKDK2373B_GA0170837_10025</name>
</gene>
<dbReference type="InterPro" id="IPR002616">
    <property type="entry name" value="tRNA_ribo_trans-like"/>
</dbReference>
<evidence type="ECO:0000259" key="5">
    <source>
        <dbReference type="Pfam" id="PF01702"/>
    </source>
</evidence>
<dbReference type="PANTHER" id="PTHR46499">
    <property type="entry name" value="QUEUINE TRNA-RIBOSYLTRANSFERASE"/>
    <property type="match status" value="1"/>
</dbReference>
<dbReference type="SUPFAM" id="SSF51713">
    <property type="entry name" value="tRNA-guanine transglycosylase"/>
    <property type="match status" value="1"/>
</dbReference>
<keyword evidence="1" id="KW-0328">Glycosyltransferase</keyword>
<dbReference type="NCBIfam" id="TIGR00449">
    <property type="entry name" value="tgt_general"/>
    <property type="match status" value="1"/>
</dbReference>
<organism evidence="6">
    <name type="scientific">Candidatus Kentrum sp. DK</name>
    <dbReference type="NCBI Taxonomy" id="2126562"/>
    <lineage>
        <taxon>Bacteria</taxon>
        <taxon>Pseudomonadati</taxon>
        <taxon>Pseudomonadota</taxon>
        <taxon>Gammaproteobacteria</taxon>
        <taxon>Candidatus Kentrum</taxon>
    </lineage>
</organism>